<proteinExistence type="predicted"/>
<protein>
    <submittedName>
        <fullName evidence="2">Armadillo-like helical domain-containing protein 2</fullName>
    </submittedName>
</protein>
<dbReference type="RefSeq" id="XP_020637317.2">
    <property type="nucleotide sequence ID" value="XM_020781658.2"/>
</dbReference>
<dbReference type="PANTHER" id="PTHR37679">
    <property type="entry name" value="ARMADILLO-LIKE HELICAL DOMAIN-CONTAINING PROTEIN 2"/>
    <property type="match status" value="1"/>
</dbReference>
<reference evidence="2" key="1">
    <citation type="submission" date="2025-08" db="UniProtKB">
        <authorList>
            <consortium name="RefSeq"/>
        </authorList>
    </citation>
    <scope>IDENTIFICATION</scope>
</reference>
<dbReference type="KEGG" id="pvt:110072920"/>
<dbReference type="CTD" id="101928603"/>
<evidence type="ECO:0000313" key="1">
    <source>
        <dbReference type="Proteomes" id="UP001652642"/>
    </source>
</evidence>
<dbReference type="GeneID" id="110072920"/>
<dbReference type="AlphaFoldDB" id="A0A6J0SLS4"/>
<name>A0A6J0SLS4_9SAUR</name>
<accession>A0A6J0SLS4</accession>
<dbReference type="OrthoDB" id="5971936at2759"/>
<dbReference type="Pfam" id="PF17822">
    <property type="entry name" value="ARMH2"/>
    <property type="match status" value="1"/>
</dbReference>
<organism evidence="1 2">
    <name type="scientific">Pogona vitticeps</name>
    <name type="common">central bearded dragon</name>
    <dbReference type="NCBI Taxonomy" id="103695"/>
    <lineage>
        <taxon>Eukaryota</taxon>
        <taxon>Metazoa</taxon>
        <taxon>Chordata</taxon>
        <taxon>Craniata</taxon>
        <taxon>Vertebrata</taxon>
        <taxon>Euteleostomi</taxon>
        <taxon>Lepidosauria</taxon>
        <taxon>Squamata</taxon>
        <taxon>Bifurcata</taxon>
        <taxon>Unidentata</taxon>
        <taxon>Episquamata</taxon>
        <taxon>Toxicofera</taxon>
        <taxon>Iguania</taxon>
        <taxon>Acrodonta</taxon>
        <taxon>Agamidae</taxon>
        <taxon>Amphibolurinae</taxon>
        <taxon>Pogona</taxon>
    </lineage>
</organism>
<dbReference type="InterPro" id="IPR040268">
    <property type="entry name" value="ARMH2"/>
</dbReference>
<dbReference type="PANTHER" id="PTHR37679:SF1">
    <property type="entry name" value="ARMADILLO-LIKE HELICAL DOMAIN-CONTAINING PROTEIN 2"/>
    <property type="match status" value="1"/>
</dbReference>
<gene>
    <name evidence="2" type="primary">ARMH2</name>
</gene>
<dbReference type="InParanoid" id="A0A6J0SLS4"/>
<keyword evidence="1" id="KW-1185">Reference proteome</keyword>
<sequence>MGNILNKLQMWYDMYIVQVREPSVKLIDPIFHHHKIKTYGNDLRNEELSLEERGRAALHIGLLTYTGGVTAAELAIEYIQDMIDILIMPDTSGKASISVLKGLCGICYLSPMNQNETRENHLAEILISYLDEDEDSPDADPDITLVKFWVCYLMTIVCCNNMPYLKLFNEVGGQMLEKRLESLSAADWFGWPQNYAKIFLIMAYPKMQTDK</sequence>
<dbReference type="Proteomes" id="UP001652642">
    <property type="component" value="Chromosome 4"/>
</dbReference>
<evidence type="ECO:0000313" key="2">
    <source>
        <dbReference type="RefSeq" id="XP_020637317.2"/>
    </source>
</evidence>